<accession>A0A831RUD6</accession>
<feature type="domain" description="Transposase zinc-binding" evidence="1">
    <location>
        <begin position="11"/>
        <end position="70"/>
    </location>
</feature>
<dbReference type="PANTHER" id="PTHR37023:SF1">
    <property type="entry name" value="ISSOD25 TRANSPOSASE TNPA_ISSOD25"/>
    <property type="match status" value="1"/>
</dbReference>
<dbReference type="Proteomes" id="UP000886339">
    <property type="component" value="Unassembled WGS sequence"/>
</dbReference>
<name>A0A831RUD6_9GAMM</name>
<evidence type="ECO:0000313" key="2">
    <source>
        <dbReference type="EMBL" id="HEC06039.1"/>
    </source>
</evidence>
<dbReference type="Pfam" id="PF14319">
    <property type="entry name" value="Zn_Tnp_IS91"/>
    <property type="match status" value="1"/>
</dbReference>
<evidence type="ECO:0000259" key="1">
    <source>
        <dbReference type="Pfam" id="PF14319"/>
    </source>
</evidence>
<comment type="caution">
    <text evidence="2">The sequence shown here is derived from an EMBL/GenBank/DDBJ whole genome shotgun (WGS) entry which is preliminary data.</text>
</comment>
<sequence length="70" mass="8219">MSEPATLQRVLQRHFVGYADRHRLDGHRLKVCRHLLNCHTPALGGIQYQCDQCHCQVPQYHSCRDRHCPQ</sequence>
<protein>
    <submittedName>
        <fullName evidence="2">IS91 family transposase</fullName>
    </submittedName>
</protein>
<dbReference type="InterPro" id="IPR026889">
    <property type="entry name" value="Zn_Tnp"/>
</dbReference>
<feature type="non-terminal residue" evidence="2">
    <location>
        <position position="70"/>
    </location>
</feature>
<dbReference type="AlphaFoldDB" id="A0A831RUD6"/>
<reference evidence="2" key="1">
    <citation type="journal article" date="2020" name="mSystems">
        <title>Genome- and Community-Level Interaction Insights into Carbon Utilization and Element Cycling Functions of Hydrothermarchaeota in Hydrothermal Sediment.</title>
        <authorList>
            <person name="Zhou Z."/>
            <person name="Liu Y."/>
            <person name="Xu W."/>
            <person name="Pan J."/>
            <person name="Luo Z.H."/>
            <person name="Li M."/>
        </authorList>
    </citation>
    <scope>NUCLEOTIDE SEQUENCE [LARGE SCALE GENOMIC DNA]</scope>
    <source>
        <strain evidence="2">HyVt-458</strain>
    </source>
</reference>
<proteinExistence type="predicted"/>
<dbReference type="PANTHER" id="PTHR37023">
    <property type="entry name" value="TRANSPOSASE"/>
    <property type="match status" value="1"/>
</dbReference>
<gene>
    <name evidence="2" type="ORF">ENJ12_04275</name>
</gene>
<dbReference type="EMBL" id="DRLF01000152">
    <property type="protein sequence ID" value="HEC06039.1"/>
    <property type="molecule type" value="Genomic_DNA"/>
</dbReference>
<organism evidence="2">
    <name type="scientific">Thiolapillus brandeum</name>
    <dbReference type="NCBI Taxonomy" id="1076588"/>
    <lineage>
        <taxon>Bacteria</taxon>
        <taxon>Pseudomonadati</taxon>
        <taxon>Pseudomonadota</taxon>
        <taxon>Gammaproteobacteria</taxon>
        <taxon>Chromatiales</taxon>
        <taxon>Sedimenticolaceae</taxon>
        <taxon>Thiolapillus</taxon>
    </lineage>
</organism>